<dbReference type="Proteomes" id="UP000287996">
    <property type="component" value="Unassembled WGS sequence"/>
</dbReference>
<proteinExistence type="predicted"/>
<dbReference type="RefSeq" id="WP_126840945.1">
    <property type="nucleotide sequence ID" value="NZ_PIQH01000002.1"/>
</dbReference>
<dbReference type="AlphaFoldDB" id="A0A432ZSS7"/>
<evidence type="ECO:0000313" key="1">
    <source>
        <dbReference type="EMBL" id="RUO80939.1"/>
    </source>
</evidence>
<dbReference type="OrthoDB" id="9972018at2"/>
<evidence type="ECO:0000313" key="2">
    <source>
        <dbReference type="Proteomes" id="UP000287996"/>
    </source>
</evidence>
<organism evidence="1 2">
    <name type="scientific">Idiomarina tyrosinivorans</name>
    <dbReference type="NCBI Taxonomy" id="1445662"/>
    <lineage>
        <taxon>Bacteria</taxon>
        <taxon>Pseudomonadati</taxon>
        <taxon>Pseudomonadota</taxon>
        <taxon>Gammaproteobacteria</taxon>
        <taxon>Alteromonadales</taxon>
        <taxon>Idiomarinaceae</taxon>
        <taxon>Idiomarina</taxon>
    </lineage>
</organism>
<comment type="caution">
    <text evidence="1">The sequence shown here is derived from an EMBL/GenBank/DDBJ whole genome shotgun (WGS) entry which is preliminary data.</text>
</comment>
<reference evidence="1 2" key="1">
    <citation type="journal article" date="2011" name="Front. Microbiol.">
        <title>Genomic signatures of strain selection and enhancement in Bacillus atrophaeus var. globigii, a historical biowarfare simulant.</title>
        <authorList>
            <person name="Gibbons H.S."/>
            <person name="Broomall S.M."/>
            <person name="McNew L.A."/>
            <person name="Daligault H."/>
            <person name="Chapman C."/>
            <person name="Bruce D."/>
            <person name="Karavis M."/>
            <person name="Krepps M."/>
            <person name="McGregor P.A."/>
            <person name="Hong C."/>
            <person name="Park K.H."/>
            <person name="Akmal A."/>
            <person name="Feldman A."/>
            <person name="Lin J.S."/>
            <person name="Chang W.E."/>
            <person name="Higgs B.W."/>
            <person name="Demirev P."/>
            <person name="Lindquist J."/>
            <person name="Liem A."/>
            <person name="Fochler E."/>
            <person name="Read T.D."/>
            <person name="Tapia R."/>
            <person name="Johnson S."/>
            <person name="Bishop-Lilly K.A."/>
            <person name="Detter C."/>
            <person name="Han C."/>
            <person name="Sozhamannan S."/>
            <person name="Rosenzweig C.N."/>
            <person name="Skowronski E.W."/>
        </authorList>
    </citation>
    <scope>NUCLEOTIDE SEQUENCE [LARGE SCALE GENOMIC DNA]</scope>
    <source>
        <strain evidence="1 2">CC-PW-9</strain>
    </source>
</reference>
<keyword evidence="2" id="KW-1185">Reference proteome</keyword>
<sequence>MNSRRPMEKLHCRGVDGVIREYSVSISNCVNDIWIEVEASDTGAGKLEMVLEPQGEMLWLKYIERSDTEAFVGKGVAEAIIVESARYFKKQLISTYHASDDYGRSESATKMWQRLVANGLAKHDESSDRFVTSITIPL</sequence>
<evidence type="ECO:0008006" key="3">
    <source>
        <dbReference type="Google" id="ProtNLM"/>
    </source>
</evidence>
<gene>
    <name evidence="1" type="ORF">CWI84_02160</name>
</gene>
<name>A0A432ZSS7_9GAMM</name>
<accession>A0A432ZSS7</accession>
<protein>
    <recommendedName>
        <fullName evidence="3">N-acetyltransferase domain-containing protein</fullName>
    </recommendedName>
</protein>
<dbReference type="EMBL" id="PIQH01000002">
    <property type="protein sequence ID" value="RUO80939.1"/>
    <property type="molecule type" value="Genomic_DNA"/>
</dbReference>